<accession>A0A0D3JJG3</accession>
<dbReference type="Gene3D" id="2.10.25.10">
    <property type="entry name" value="Laminin"/>
    <property type="match status" value="1"/>
</dbReference>
<dbReference type="RefSeq" id="XP_005776077.1">
    <property type="nucleotide sequence ID" value="XM_005776020.1"/>
</dbReference>
<dbReference type="CDD" id="cd19941">
    <property type="entry name" value="TIL"/>
    <property type="match status" value="1"/>
</dbReference>
<name>A0A0D3JJG3_EMIH1</name>
<proteinExistence type="predicted"/>
<organism evidence="2 3">
    <name type="scientific">Emiliania huxleyi (strain CCMP1516)</name>
    <dbReference type="NCBI Taxonomy" id="280463"/>
    <lineage>
        <taxon>Eukaryota</taxon>
        <taxon>Haptista</taxon>
        <taxon>Haptophyta</taxon>
        <taxon>Prymnesiophyceae</taxon>
        <taxon>Isochrysidales</taxon>
        <taxon>Noelaerhabdaceae</taxon>
        <taxon>Emiliania</taxon>
    </lineage>
</organism>
<keyword evidence="3" id="KW-1185">Reference proteome</keyword>
<dbReference type="InterPro" id="IPR002919">
    <property type="entry name" value="TIL_dom"/>
</dbReference>
<protein>
    <recommendedName>
        <fullName evidence="1">TIL domain-containing protein</fullName>
    </recommendedName>
</protein>
<reference evidence="2" key="2">
    <citation type="submission" date="2024-10" db="UniProtKB">
        <authorList>
            <consortium name="EnsemblProtists"/>
        </authorList>
    </citation>
    <scope>IDENTIFICATION</scope>
</reference>
<evidence type="ECO:0000259" key="1">
    <source>
        <dbReference type="Pfam" id="PF01826"/>
    </source>
</evidence>
<dbReference type="Proteomes" id="UP000013827">
    <property type="component" value="Unassembled WGS sequence"/>
</dbReference>
<dbReference type="AlphaFoldDB" id="A0A0D3JJG3"/>
<reference evidence="3" key="1">
    <citation type="journal article" date="2013" name="Nature">
        <title>Pan genome of the phytoplankton Emiliania underpins its global distribution.</title>
        <authorList>
            <person name="Read B.A."/>
            <person name="Kegel J."/>
            <person name="Klute M.J."/>
            <person name="Kuo A."/>
            <person name="Lefebvre S.C."/>
            <person name="Maumus F."/>
            <person name="Mayer C."/>
            <person name="Miller J."/>
            <person name="Monier A."/>
            <person name="Salamov A."/>
            <person name="Young J."/>
            <person name="Aguilar M."/>
            <person name="Claverie J.M."/>
            <person name="Frickenhaus S."/>
            <person name="Gonzalez K."/>
            <person name="Herman E.K."/>
            <person name="Lin Y.C."/>
            <person name="Napier J."/>
            <person name="Ogata H."/>
            <person name="Sarno A.F."/>
            <person name="Shmutz J."/>
            <person name="Schroeder D."/>
            <person name="de Vargas C."/>
            <person name="Verret F."/>
            <person name="von Dassow P."/>
            <person name="Valentin K."/>
            <person name="Van de Peer Y."/>
            <person name="Wheeler G."/>
            <person name="Dacks J.B."/>
            <person name="Delwiche C.F."/>
            <person name="Dyhrman S.T."/>
            <person name="Glockner G."/>
            <person name="John U."/>
            <person name="Richards T."/>
            <person name="Worden A.Z."/>
            <person name="Zhang X."/>
            <person name="Grigoriev I.V."/>
            <person name="Allen A.E."/>
            <person name="Bidle K."/>
            <person name="Borodovsky M."/>
            <person name="Bowler C."/>
            <person name="Brownlee C."/>
            <person name="Cock J.M."/>
            <person name="Elias M."/>
            <person name="Gladyshev V.N."/>
            <person name="Groth M."/>
            <person name="Guda C."/>
            <person name="Hadaegh A."/>
            <person name="Iglesias-Rodriguez M.D."/>
            <person name="Jenkins J."/>
            <person name="Jones B.M."/>
            <person name="Lawson T."/>
            <person name="Leese F."/>
            <person name="Lindquist E."/>
            <person name="Lobanov A."/>
            <person name="Lomsadze A."/>
            <person name="Malik S.B."/>
            <person name="Marsh M.E."/>
            <person name="Mackinder L."/>
            <person name="Mock T."/>
            <person name="Mueller-Roeber B."/>
            <person name="Pagarete A."/>
            <person name="Parker M."/>
            <person name="Probert I."/>
            <person name="Quesneville H."/>
            <person name="Raines C."/>
            <person name="Rensing S.A."/>
            <person name="Riano-Pachon D.M."/>
            <person name="Richier S."/>
            <person name="Rokitta S."/>
            <person name="Shiraiwa Y."/>
            <person name="Soanes D.M."/>
            <person name="van der Giezen M."/>
            <person name="Wahlund T.M."/>
            <person name="Williams B."/>
            <person name="Wilson W."/>
            <person name="Wolfe G."/>
            <person name="Wurch L.L."/>
        </authorList>
    </citation>
    <scope>NUCLEOTIDE SEQUENCE</scope>
</reference>
<dbReference type="KEGG" id="ehx:EMIHUDRAFT_239378"/>
<evidence type="ECO:0000313" key="2">
    <source>
        <dbReference type="EnsemblProtists" id="EOD23648"/>
    </source>
</evidence>
<dbReference type="EnsemblProtists" id="EOD23648">
    <property type="protein sequence ID" value="EOD23648"/>
    <property type="gene ID" value="EMIHUDRAFT_239378"/>
</dbReference>
<dbReference type="SUPFAM" id="SSF57567">
    <property type="entry name" value="Serine protease inhibitors"/>
    <property type="match status" value="1"/>
</dbReference>
<dbReference type="GeneID" id="17269193"/>
<sequence>MFLNEKYDAMDDTSLFYMSSPLRRCDVRFSPEGLDRPVQIGGELRHCSWCRCLAAALALAPLNDIVRLQRLQAKVARCRLSSKKIAIYTFISKEAAVAGASWAASASAASLTEQTNGWRLPRSDDPSTDSRSIIATEGDGWMARGQDLEVAPEKCTGGRVWKECGSKCTRTCESPPIMPCVMLCVARCECPAGAPIWHNGASCISAEQC</sequence>
<dbReference type="Pfam" id="PF01826">
    <property type="entry name" value="TIL"/>
    <property type="match status" value="1"/>
</dbReference>
<dbReference type="HOGENOM" id="CLU_1317552_0_0_1"/>
<feature type="domain" description="TIL" evidence="1">
    <location>
        <begin position="155"/>
        <end position="209"/>
    </location>
</feature>
<dbReference type="InterPro" id="IPR036084">
    <property type="entry name" value="Ser_inhib-like_sf"/>
</dbReference>
<dbReference type="PaxDb" id="2903-EOD23648"/>
<evidence type="ECO:0000313" key="3">
    <source>
        <dbReference type="Proteomes" id="UP000013827"/>
    </source>
</evidence>